<comment type="similarity">
    <text evidence="1">Belongs to the PemK/MazF family.</text>
</comment>
<dbReference type="GO" id="GO:0003677">
    <property type="term" value="F:DNA binding"/>
    <property type="evidence" value="ECO:0007669"/>
    <property type="project" value="InterPro"/>
</dbReference>
<dbReference type="Pfam" id="PF02452">
    <property type="entry name" value="PemK_toxin"/>
    <property type="match status" value="1"/>
</dbReference>
<evidence type="ECO:0000313" key="4">
    <source>
        <dbReference type="Proteomes" id="UP000077317"/>
    </source>
</evidence>
<evidence type="ECO:0000256" key="1">
    <source>
        <dbReference type="ARBA" id="ARBA00007521"/>
    </source>
</evidence>
<name>A0A172Q824_9STRE</name>
<dbReference type="Gene3D" id="2.30.30.110">
    <property type="match status" value="1"/>
</dbReference>
<dbReference type="STRING" id="1811193.A0O21_05795"/>
<dbReference type="GO" id="GO:0051301">
    <property type="term" value="P:cell division"/>
    <property type="evidence" value="ECO:0007669"/>
    <property type="project" value="UniProtKB-KW"/>
</dbReference>
<dbReference type="PANTHER" id="PTHR33988:SF3">
    <property type="entry name" value="ENDORIBONUCLEASE TOXIN CHPB-RELATED"/>
    <property type="match status" value="1"/>
</dbReference>
<accession>A0A172Q824</accession>
<keyword evidence="4" id="KW-1185">Reference proteome</keyword>
<dbReference type="GO" id="GO:0006402">
    <property type="term" value="P:mRNA catabolic process"/>
    <property type="evidence" value="ECO:0007669"/>
    <property type="project" value="TreeGrafter"/>
</dbReference>
<dbReference type="GO" id="GO:0016075">
    <property type="term" value="P:rRNA catabolic process"/>
    <property type="evidence" value="ECO:0007669"/>
    <property type="project" value="TreeGrafter"/>
</dbReference>
<keyword evidence="2" id="KW-1277">Toxin-antitoxin system</keyword>
<evidence type="ECO:0000256" key="2">
    <source>
        <dbReference type="ARBA" id="ARBA00022649"/>
    </source>
</evidence>
<dbReference type="OrthoDB" id="9808744at2"/>
<sequence>MSKAYIPKKQDLVWIDFDPAAGREIQKRRPALVISSQNYAKQTGFVAVCPITQGQQKLKDRGLLVTVRHKAIRGAVNPFQLHTFNFRDRNIQKIGQLDTQLFQKVAQLYPYIFGE</sequence>
<evidence type="ECO:0000313" key="3">
    <source>
        <dbReference type="EMBL" id="AND79572.1"/>
    </source>
</evidence>
<dbReference type="KEGG" id="spat:A0O21_05795"/>
<gene>
    <name evidence="3" type="ORF">A0O21_05795</name>
</gene>
<reference evidence="3 4" key="1">
    <citation type="journal article" date="2016" name="Int. J. Syst. Evol. Microbiol.">
        <title>Streptococcuspantholopis sp. nov., isolated from faeces of the Tibetan antelope (Pantholops hodgsonii).</title>
        <authorList>
            <person name="Bai X."/>
            <person name="Xiong Y."/>
            <person name="Lu S."/>
            <person name="Jin D."/>
            <person name="Lai X."/>
            <person name="Yang J."/>
            <person name="Niu L."/>
            <person name="Hu S."/>
            <person name="Meng X."/>
            <person name="Pu J."/>
            <person name="Ye C."/>
            <person name="Xu J."/>
        </authorList>
    </citation>
    <scope>NUCLEOTIDE SEQUENCE [LARGE SCALE GENOMIC DNA]</scope>
    <source>
        <strain evidence="3 4">TA 26</strain>
    </source>
</reference>
<dbReference type="PANTHER" id="PTHR33988">
    <property type="entry name" value="ENDORIBONUCLEASE MAZF-RELATED"/>
    <property type="match status" value="1"/>
</dbReference>
<organism evidence="3 4">
    <name type="scientific">Streptococcus pantholopis</name>
    <dbReference type="NCBI Taxonomy" id="1811193"/>
    <lineage>
        <taxon>Bacteria</taxon>
        <taxon>Bacillati</taxon>
        <taxon>Bacillota</taxon>
        <taxon>Bacilli</taxon>
        <taxon>Lactobacillales</taxon>
        <taxon>Streptococcaceae</taxon>
        <taxon>Streptococcus</taxon>
    </lineage>
</organism>
<dbReference type="RefSeq" id="WP_067062702.1">
    <property type="nucleotide sequence ID" value="NZ_CP014699.1"/>
</dbReference>
<dbReference type="SUPFAM" id="SSF50118">
    <property type="entry name" value="Cell growth inhibitor/plasmid maintenance toxic component"/>
    <property type="match status" value="1"/>
</dbReference>
<dbReference type="AlphaFoldDB" id="A0A172Q824"/>
<reference evidence="4" key="2">
    <citation type="submission" date="2016-03" db="EMBL/GenBank/DDBJ databases">
        <title>Streptococcus antelopensis sp. nov., isolated from the feces of the Tibetan antelope (Pantholops hodgsonii) in Hoh Xil National Nature Reserve, Qinghai, China.</title>
        <authorList>
            <person name="Bai X."/>
        </authorList>
    </citation>
    <scope>NUCLEOTIDE SEQUENCE [LARGE SCALE GENOMIC DNA]</scope>
    <source>
        <strain evidence="4">TA 26</strain>
    </source>
</reference>
<keyword evidence="3" id="KW-0132">Cell division</keyword>
<dbReference type="EMBL" id="CP014699">
    <property type="protein sequence ID" value="AND79572.1"/>
    <property type="molecule type" value="Genomic_DNA"/>
</dbReference>
<dbReference type="Proteomes" id="UP000077317">
    <property type="component" value="Chromosome"/>
</dbReference>
<dbReference type="InterPro" id="IPR003477">
    <property type="entry name" value="PemK-like"/>
</dbReference>
<proteinExistence type="inferred from homology"/>
<keyword evidence="3" id="KW-0131">Cell cycle</keyword>
<protein>
    <submittedName>
        <fullName evidence="3">Cell division protein</fullName>
    </submittedName>
</protein>
<dbReference type="InterPro" id="IPR011067">
    <property type="entry name" value="Plasmid_toxin/cell-grow_inhib"/>
</dbReference>
<dbReference type="GO" id="GO:0004521">
    <property type="term" value="F:RNA endonuclease activity"/>
    <property type="evidence" value="ECO:0007669"/>
    <property type="project" value="TreeGrafter"/>
</dbReference>